<reference evidence="2 4" key="11">
    <citation type="journal article" date="2015" name="Genome Res.">
        <title>The Release 6 reference sequence of the Drosophila melanogaster genome.</title>
        <authorList>
            <person name="Hoskins R.A."/>
            <person name="Carlson J.W."/>
            <person name="Wan K.H."/>
            <person name="Park S."/>
            <person name="Mendez I."/>
            <person name="Galle S.E."/>
            <person name="Booth B.W."/>
            <person name="Pfeiffer B.D."/>
            <person name="George R.A."/>
            <person name="Svirskas R."/>
            <person name="Krzywinski M."/>
            <person name="Schein J."/>
            <person name="Accardo M.C."/>
            <person name="Damia E."/>
            <person name="Messina G."/>
            <person name="Mendez-Lago M."/>
            <person name="de Pablos B."/>
            <person name="Demakova O.V."/>
            <person name="Andreyeva E.N."/>
            <person name="Boldyreva L.V."/>
            <person name="Marra M."/>
            <person name="Carvalho A.B."/>
            <person name="Dimitri P."/>
            <person name="Villasante A."/>
            <person name="Zhimulev I.F."/>
            <person name="Rubin G.M."/>
            <person name="Karpen G.H."/>
            <person name="Celniker S.E."/>
        </authorList>
    </citation>
    <scope>NUCLEOTIDE SEQUENCE [LARGE SCALE GENOMIC DNA]</scope>
    <source>
        <strain evidence="4">Berkeley</strain>
    </source>
</reference>
<dbReference type="GeneID" id="10178823"/>
<dbReference type="Proteomes" id="UP000000803">
    <property type="component" value="Chromosome 3R"/>
</dbReference>
<reference evidence="2 4" key="9">
    <citation type="journal article" date="2015" name="G3 (Bethesda)">
        <title>Gene Model Annotations for Drosophila melanogaster: Impact of High-Throughput Data.</title>
        <authorList>
            <consortium name="FlyBase Consortium"/>
            <person name="Matthews B.B."/>
            <person name="Dos Santos G."/>
            <person name="Crosby M.A."/>
            <person name="Emmert D.B."/>
            <person name="St Pierre S.E."/>
            <person name="Gramates L.S."/>
            <person name="Zhou P."/>
            <person name="Schroeder A.J."/>
            <person name="Falls K."/>
            <person name="Strelets V."/>
            <person name="Russo S.M."/>
            <person name="Gelbart W.M."/>
            <person name="null"/>
        </authorList>
    </citation>
    <scope>NUCLEOTIDE SEQUENCE [LARGE SCALE GENOMIC DNA]</scope>
    <source>
        <strain evidence="4">Berkeley</strain>
    </source>
</reference>
<protein>
    <submittedName>
        <fullName evidence="2">Uncharacterized protein</fullName>
    </submittedName>
</protein>
<sequence>MCKKFSFITNLNICTKYRVCIFWACINIIVGIAFIPLVVDFVKRQKLPNAVLVFGCICGGNLILSGFMLLIGVLKDVRCLVGSSIVFCGIGIFFIHWLIIPLALFFIFSFIVFNYYQVVMASDDRYRVPRRFS</sequence>
<reference evidence="2 4" key="7">
    <citation type="journal article" date="2007" name="Science">
        <title>The Release 5.1 annotation of Drosophila melanogaster heterochromatin.</title>
        <authorList>
            <person name="Smith C.D."/>
            <person name="Shu S."/>
            <person name="Mungall C.J."/>
            <person name="Karpen G.H."/>
        </authorList>
    </citation>
    <scope>NUCLEOTIDE SEQUENCE [LARGE SCALE GENOMIC DNA]</scope>
    <source>
        <strain evidence="4">Berkeley</strain>
    </source>
</reference>
<dbReference type="OrthoDB" id="7822319at2759"/>
<dbReference type="VEuPathDB" id="VectorBase:FBgn0287587"/>
<feature type="transmembrane region" description="Helical" evidence="1">
    <location>
        <begin position="20"/>
        <end position="39"/>
    </location>
</feature>
<reference evidence="2 4" key="6">
    <citation type="journal article" date="2005" name="PLoS Comput. Biol.">
        <title>Combined evidence annotation of transposable elements in genome sequences.</title>
        <authorList>
            <person name="Quesneville H."/>
            <person name="Bergman C.M."/>
            <person name="Andrieu O."/>
            <person name="Autard D."/>
            <person name="Nouaud D."/>
            <person name="Ashburner M."/>
            <person name="Anxolabehere D."/>
        </authorList>
    </citation>
    <scope>NUCLEOTIDE SEQUENCE [LARGE SCALE GENOMIC DNA]</scope>
    <source>
        <strain evidence="4">Berkeley</strain>
    </source>
</reference>
<dbReference type="OMA" id="GIFFIHW"/>
<reference evidence="2 4" key="3">
    <citation type="journal article" date="2002" name="Genome Biol.">
        <title>Annotation of the Drosophila melanogaster euchromatic genome: a systematic review.</title>
        <authorList>
            <person name="Misra S."/>
            <person name="Crosby M.A."/>
            <person name="Mungall C.J."/>
            <person name="Matthews B.B."/>
            <person name="Campbell K.S."/>
            <person name="Hradecky P."/>
            <person name="Huang Y."/>
            <person name="Kaminker J.S."/>
            <person name="Millburn G.H."/>
            <person name="Prochnik S.E."/>
            <person name="Smith C.D."/>
            <person name="Tupy J.L."/>
            <person name="Whitfied E.J."/>
            <person name="Bayraktaroglu L."/>
            <person name="Berman B.P."/>
            <person name="Bettencourt B.R."/>
            <person name="Celniker S.E."/>
            <person name="de Grey A.D."/>
            <person name="Drysdale R.A."/>
            <person name="Harris N.L."/>
            <person name="Richter J."/>
            <person name="Russo S."/>
            <person name="Schroeder A.J."/>
            <person name="Shu S.Q."/>
            <person name="Stapleton M."/>
            <person name="Yamada C."/>
            <person name="Ashburner M."/>
            <person name="Gelbart W.M."/>
            <person name="Rubin G.M."/>
            <person name="Lewis S.E."/>
        </authorList>
    </citation>
    <scope>GENOME REANNOTATION</scope>
    <source>
        <strain evidence="4">Berkeley</strain>
    </source>
</reference>
<name>A0A6H2EED7_DROME</name>
<keyword evidence="1" id="KW-0472">Membrane</keyword>
<reference evidence="2 4" key="10">
    <citation type="journal article" date="2015" name="G3 (Bethesda)">
        <title>Gene Model Annotations for Drosophila melanogaster: The Rule-Benders.</title>
        <authorList>
            <consortium name="FlyBase Consortium"/>
            <person name="Crosby M.A."/>
            <person name="Gramates L.S."/>
            <person name="Dos Santos G."/>
            <person name="Matthews B.B."/>
            <person name="St Pierre S.E."/>
            <person name="Zhou P."/>
            <person name="Schroeder A.J."/>
            <person name="Falls K."/>
            <person name="Emmert D.B."/>
            <person name="Russo S.M."/>
            <person name="Gelbart W.M."/>
            <person name="null"/>
        </authorList>
    </citation>
    <scope>NUCLEOTIDE SEQUENCE [LARGE SCALE GENOMIC DNA]</scope>
    <source>
        <strain evidence="4">Berkeley</strain>
    </source>
</reference>
<dbReference type="EMBL" id="AE014297">
    <property type="protein sequence ID" value="QJC18463.1"/>
    <property type="molecule type" value="Genomic_DNA"/>
</dbReference>
<keyword evidence="1" id="KW-1133">Transmembrane helix</keyword>
<dbReference type="AGR" id="FB:FBgn0287587"/>
<feature type="transmembrane region" description="Helical" evidence="1">
    <location>
        <begin position="86"/>
        <end position="116"/>
    </location>
</feature>
<reference evidence="2 4" key="1">
    <citation type="journal article" date="2000" name="Science">
        <title>The genome sequence of Drosophila melanogaster.</title>
        <authorList>
            <person name="Adams M.D."/>
            <person name="Celniker S.E."/>
            <person name="Holt R.A."/>
            <person name="Evans C.A."/>
            <person name="Gocayne J.D."/>
            <person name="Amanatides P.G."/>
            <person name="Scherer S.E."/>
            <person name="Li P.W."/>
            <person name="Hoskins R.A."/>
            <person name="Galle R.F."/>
            <person name="George R.A."/>
            <person name="Lewis S.E."/>
            <person name="Richards S."/>
            <person name="Ashburner M."/>
            <person name="Henderson S.N."/>
            <person name="Sutton G.G."/>
            <person name="Wortman J.R."/>
            <person name="Yandell M.D."/>
            <person name="Zhang Q."/>
            <person name="Chen L.X."/>
            <person name="Brandon R.C."/>
            <person name="Rogers Y.H."/>
            <person name="Blazej R.G."/>
            <person name="Champe M."/>
            <person name="Pfeiffer B.D."/>
            <person name="Wan K.H."/>
            <person name="Doyle C."/>
            <person name="Baxter E.G."/>
            <person name="Helt G."/>
            <person name="Nelson C.R."/>
            <person name="Gabor G.L."/>
            <person name="Abril J.F."/>
            <person name="Agbayani A."/>
            <person name="An H.J."/>
            <person name="Andrews-Pfannkoch C."/>
            <person name="Baldwin D."/>
            <person name="Ballew R.M."/>
            <person name="Basu A."/>
            <person name="Baxendale J."/>
            <person name="Bayraktaroglu L."/>
            <person name="Beasley E.M."/>
            <person name="Beeson K.Y."/>
            <person name="Benos P.V."/>
            <person name="Berman B.P."/>
            <person name="Bhandari D."/>
            <person name="Bolshakov S."/>
            <person name="Borkova D."/>
            <person name="Botchan M.R."/>
            <person name="Bouck J."/>
            <person name="Brokstein P."/>
            <person name="Brottier P."/>
            <person name="Burtis K.C."/>
            <person name="Busam D.A."/>
            <person name="Butler H."/>
            <person name="Cadieu E."/>
            <person name="Center A."/>
            <person name="Chandra I."/>
            <person name="Cherry J.M."/>
            <person name="Cawley S."/>
            <person name="Dahlke C."/>
            <person name="Davenport L.B."/>
            <person name="Davies P."/>
            <person name="de Pablos B."/>
            <person name="Delcher A."/>
            <person name="Deng Z."/>
            <person name="Mays A.D."/>
            <person name="Dew I."/>
            <person name="Dietz S.M."/>
            <person name="Dodson K."/>
            <person name="Doup L.E."/>
            <person name="Downes M."/>
            <person name="Dugan-Rocha S."/>
            <person name="Dunkov B.C."/>
            <person name="Dunn P."/>
            <person name="Durbin K.J."/>
            <person name="Evangelista C.C."/>
            <person name="Ferraz C."/>
            <person name="Ferriera S."/>
            <person name="Fleischmann W."/>
            <person name="Fosler C."/>
            <person name="Gabrielian A.E."/>
            <person name="Garg N.S."/>
            <person name="Gelbart W.M."/>
            <person name="Glasser K."/>
            <person name="Glodek A."/>
            <person name="Gong F."/>
            <person name="Gorrell J.H."/>
            <person name="Gu Z."/>
            <person name="Guan P."/>
            <person name="Harris M."/>
            <person name="Harris N.L."/>
            <person name="Harvey D."/>
            <person name="Heiman T.J."/>
            <person name="Hernandez J.R."/>
            <person name="Houck J."/>
            <person name="Hostin D."/>
            <person name="Houston K.A."/>
            <person name="Howland T.J."/>
            <person name="Wei M.H."/>
            <person name="Ibegwam C."/>
            <person name="Jalali M."/>
            <person name="Kalush F."/>
            <person name="Karpen G.H."/>
            <person name="Ke Z."/>
            <person name="Kennison J.A."/>
            <person name="Ketchum K.A."/>
            <person name="Kimmel B.E."/>
            <person name="Kodira C.D."/>
            <person name="Kraft C."/>
            <person name="Kravitz S."/>
            <person name="Kulp D."/>
            <person name="Lai Z."/>
            <person name="Lasko P."/>
            <person name="Lei Y."/>
            <person name="Levitsky A.A."/>
            <person name="Li J."/>
            <person name="Li Z."/>
            <person name="Liang Y."/>
            <person name="Lin X."/>
            <person name="Liu X."/>
            <person name="Mattei B."/>
            <person name="McIntosh T.C."/>
            <person name="McLeod M.P."/>
            <person name="McPherson D."/>
            <person name="Merkulov G."/>
            <person name="Milshina N.V."/>
            <person name="Mobarry C."/>
            <person name="Morris J."/>
            <person name="Moshrefi A."/>
            <person name="Mount S.M."/>
            <person name="Moy M."/>
            <person name="Murphy B."/>
            <person name="Murphy L."/>
            <person name="Muzny D.M."/>
            <person name="Nelson D.L."/>
            <person name="Nelson D.R."/>
            <person name="Nelson K.A."/>
            <person name="Nixon K."/>
            <person name="Nusskern D.R."/>
            <person name="Pacleb J.M."/>
            <person name="Palazzolo M."/>
            <person name="Pittman G.S."/>
            <person name="Pan S."/>
            <person name="Pollard J."/>
            <person name="Puri V."/>
            <person name="Reese M.G."/>
            <person name="Reinert K."/>
            <person name="Remington K."/>
            <person name="Saunders R.D."/>
            <person name="Scheeler F."/>
            <person name="Shen H."/>
            <person name="Shue B.C."/>
            <person name="Siden-Kiamos I."/>
            <person name="Simpson M."/>
            <person name="Skupski M.P."/>
            <person name="Smith T."/>
            <person name="Spier E."/>
            <person name="Spradling A.C."/>
            <person name="Stapleton M."/>
            <person name="Strong R."/>
            <person name="Sun E."/>
            <person name="Svirskas R."/>
            <person name="Tector C."/>
            <person name="Turner R."/>
            <person name="Venter E."/>
            <person name="Wang A.H."/>
            <person name="Wang X."/>
            <person name="Wang Z.Y."/>
            <person name="Wassarman D.A."/>
            <person name="Weinstock G.M."/>
            <person name="Weissenbach J."/>
            <person name="Williams S.M."/>
            <person name="WoodageT"/>
            <person name="Worley K.C."/>
            <person name="Wu D."/>
            <person name="Yang S."/>
            <person name="Yao Q.A."/>
            <person name="Ye J."/>
            <person name="Yeh R.F."/>
            <person name="Zaveri J.S."/>
            <person name="Zhan M."/>
            <person name="Zhang G."/>
            <person name="Zhao Q."/>
            <person name="Zheng L."/>
            <person name="Zheng X.H."/>
            <person name="Zhong F.N."/>
            <person name="Zhong W."/>
            <person name="Zhou X."/>
            <person name="Zhu S."/>
            <person name="Zhu X."/>
            <person name="Smith H.O."/>
            <person name="Gibbs R.A."/>
            <person name="Myers E.W."/>
            <person name="Rubin G.M."/>
            <person name="Venter J.C."/>
        </authorList>
    </citation>
    <scope>NUCLEOTIDE SEQUENCE [LARGE SCALE GENOMIC DNA]</scope>
    <source>
        <strain evidence="4">Berkeley</strain>
    </source>
</reference>
<dbReference type="FlyBase" id="FBgn0287587">
    <property type="gene designation" value="CG46457"/>
</dbReference>
<dbReference type="AlphaFoldDB" id="A0A6H2EED7"/>
<dbReference type="SMR" id="A0A6H2EED7"/>
<evidence type="ECO:0000313" key="2">
    <source>
        <dbReference type="EMBL" id="QJC18463.1"/>
    </source>
</evidence>
<feature type="transmembrane region" description="Helical" evidence="1">
    <location>
        <begin position="51"/>
        <end position="74"/>
    </location>
</feature>
<organism evidence="2 4">
    <name type="scientific">Drosophila melanogaster</name>
    <name type="common">Fruit fly</name>
    <dbReference type="NCBI Taxonomy" id="7227"/>
    <lineage>
        <taxon>Eukaryota</taxon>
        <taxon>Metazoa</taxon>
        <taxon>Ecdysozoa</taxon>
        <taxon>Arthropoda</taxon>
        <taxon>Hexapoda</taxon>
        <taxon>Insecta</taxon>
        <taxon>Pterygota</taxon>
        <taxon>Neoptera</taxon>
        <taxon>Endopterygota</taxon>
        <taxon>Diptera</taxon>
        <taxon>Brachycera</taxon>
        <taxon>Muscomorpha</taxon>
        <taxon>Ephydroidea</taxon>
        <taxon>Drosophilidae</taxon>
        <taxon>Drosophila</taxon>
        <taxon>Sophophora</taxon>
    </lineage>
</organism>
<dbReference type="KEGG" id="dme:Dmel_CG46457"/>
<evidence type="ECO:0000313" key="3">
    <source>
        <dbReference type="FlyBase" id="FBgn0287587"/>
    </source>
</evidence>
<reference evidence="2 4" key="8">
    <citation type="journal article" date="2007" name="Science">
        <title>Sequence finishing and mapping of Drosophila melanogaster heterochromatin.</title>
        <authorList>
            <person name="Hoskins R.A."/>
            <person name="Carlson J.W."/>
            <person name="Kennedy C."/>
            <person name="Acevedo D."/>
            <person name="Evans-Holm M."/>
            <person name="Frise E."/>
            <person name="Wan K.H."/>
            <person name="Park S."/>
            <person name="Mendez-Lago M."/>
            <person name="Rossi F."/>
            <person name="Villasante A."/>
            <person name="Dimitri P."/>
            <person name="Karpen G.H."/>
            <person name="Celniker S.E."/>
        </authorList>
    </citation>
    <scope>NUCLEOTIDE SEQUENCE [LARGE SCALE GENOMIC DNA]</scope>
    <source>
        <strain evidence="4">Berkeley</strain>
    </source>
</reference>
<reference evidence="2 4" key="4">
    <citation type="journal article" date="2002" name="Genome Biol.">
        <title>The transposable elements of the Drosophila melanogaster euchromatin: a genomics perspective.</title>
        <authorList>
            <person name="Kaminker J.S."/>
            <person name="Bergman C.M."/>
            <person name="Kronmiller B."/>
            <person name="Carlson J."/>
            <person name="Svirskas R."/>
            <person name="Patel S."/>
            <person name="Frise E."/>
            <person name="Wheeler D.A."/>
            <person name="Lewis S.E."/>
            <person name="Rubin G.M."/>
            <person name="Ashburner M."/>
            <person name="Celniker S.E."/>
        </authorList>
    </citation>
    <scope>NUCLEOTIDE SEQUENCE [LARGE SCALE GENOMIC DNA]</scope>
    <source>
        <strain evidence="4">Berkeley</strain>
    </source>
</reference>
<proteinExistence type="predicted"/>
<evidence type="ECO:0000256" key="1">
    <source>
        <dbReference type="SAM" id="Phobius"/>
    </source>
</evidence>
<keyword evidence="1" id="KW-0812">Transmembrane</keyword>
<accession>A0A6H2EED7</accession>
<keyword evidence="4" id="KW-1185">Reference proteome</keyword>
<gene>
    <name evidence="2" type="primary">lincRNA.767</name>
    <name evidence="2" type="synonym">Dmel\CG46457</name>
    <name evidence="2 3" type="ORF">CG46457</name>
    <name evidence="2" type="ORF">Dmel_CG46457</name>
</gene>
<reference evidence="2 4" key="2">
    <citation type="journal article" date="2002" name="Genome Biol.">
        <title>Finishing a whole-genome shotgun: release 3 of the Drosophila melanogaster euchromatic genome sequence.</title>
        <authorList>
            <person name="Celniker S.E."/>
            <person name="Wheeler D.A."/>
            <person name="Kronmiller B."/>
            <person name="Carlson J.W."/>
            <person name="Halpern A."/>
            <person name="Patel S."/>
            <person name="Adams M."/>
            <person name="Champe M."/>
            <person name="Dugan S.P."/>
            <person name="Frise E."/>
            <person name="Hodgson A."/>
            <person name="George R.A."/>
            <person name="Hoskins R.A."/>
            <person name="Laverty T."/>
            <person name="Muzny D.M."/>
            <person name="Nelson C.R."/>
            <person name="Pacleb J.M."/>
            <person name="Park S."/>
            <person name="Pfeiffer B.D."/>
            <person name="Richards S."/>
            <person name="Sodergren E.J."/>
            <person name="Svirskas R."/>
            <person name="Tabor P.E."/>
            <person name="Wan K."/>
            <person name="Stapleton M."/>
            <person name="Sutton G.G."/>
            <person name="Venter C."/>
            <person name="Weinstock G."/>
            <person name="Scherer S.E."/>
            <person name="Myers E.W."/>
            <person name="Gibbs R.A."/>
            <person name="Rubin G.M."/>
        </authorList>
    </citation>
    <scope>NUCLEOTIDE SEQUENCE [LARGE SCALE GENOMIC DNA]</scope>
    <source>
        <strain evidence="4">Berkeley</strain>
    </source>
</reference>
<dbReference type="InParanoid" id="A0A6H2EED7"/>
<evidence type="ECO:0000313" key="4">
    <source>
        <dbReference type="Proteomes" id="UP000000803"/>
    </source>
</evidence>
<reference evidence="2 4" key="5">
    <citation type="journal article" date="2002" name="Genome Biol.">
        <title>Heterochromatic sequences in a Drosophila whole-genome shotgun assembly.</title>
        <authorList>
            <person name="Hoskins R.A."/>
            <person name="Smith C.D."/>
            <person name="Carlson J.W."/>
            <person name="Carvalho A.B."/>
            <person name="Halpern A."/>
            <person name="Kaminker J.S."/>
            <person name="Kennedy C."/>
            <person name="Mungall C.J."/>
            <person name="Sullivan B.A."/>
            <person name="Sutton G.G."/>
            <person name="Yasuhara J.C."/>
            <person name="Wakimoto B.T."/>
            <person name="Myers E.W."/>
            <person name="Celniker S.E."/>
            <person name="Rubin G.M."/>
            <person name="Karpen G.H."/>
        </authorList>
    </citation>
    <scope>NUCLEOTIDE SEQUENCE [LARGE SCALE GENOMIC DNA]</scope>
    <source>
        <strain evidence="4">Berkeley</strain>
    </source>
</reference>